<evidence type="ECO:0000313" key="2">
    <source>
        <dbReference type="Proteomes" id="UP000078454"/>
    </source>
</evidence>
<protein>
    <recommendedName>
        <fullName evidence="3">BIG2 domain-containing protein</fullName>
    </recommendedName>
</protein>
<dbReference type="EMBL" id="LYPB01000087">
    <property type="protein sequence ID" value="OAS14884.1"/>
    <property type="molecule type" value="Genomic_DNA"/>
</dbReference>
<sequence length="396" mass="42712">MGTSSEGDVYLAHIDEEGTQQWSNAFQLHAINSSGVEKKAAVSSIRHLEDGGYIVGGTVPGFYFRYNDYVIAKTDVSGVIQWSQVVDSGAYGHFNMIREAKDGGYIQATYSESLNIGSFHTEVQKRDRNGASEWTTVIGAGGPNSPQVEARSIEEIADGGFIVSGIKDTNMAIWKLNSSGEIEWEKIYLCNAGYVIQTNDGGYIIVGSRSKDQTVLIKTDSVGKESWMKTLAGGYPVSLTTTSDDGYLIGQSQLVTKTDAEGTMQRAKSVRGSTKAITVRSGGFLFLTSPDTLMKIGVYSSPQGSSLKLDSEDYSLSVGQTLDTVLTSVYGDRKVNVSQYGSYSTADPSIMTVDSLGNITGHKYGQTVLTATYNGLQTSANVYVYGKSRIVLNFPQ</sequence>
<dbReference type="SUPFAM" id="SSF49373">
    <property type="entry name" value="Invasin/intimin cell-adhesion fragments"/>
    <property type="match status" value="1"/>
</dbReference>
<evidence type="ECO:0000313" key="1">
    <source>
        <dbReference type="EMBL" id="OAS14884.1"/>
    </source>
</evidence>
<evidence type="ECO:0008006" key="3">
    <source>
        <dbReference type="Google" id="ProtNLM"/>
    </source>
</evidence>
<dbReference type="AlphaFoldDB" id="A0A198A0A0"/>
<dbReference type="RefSeq" id="WP_068669041.1">
    <property type="nucleotide sequence ID" value="NZ_LYPB01000087.1"/>
</dbReference>
<dbReference type="PANTHER" id="PTHR42754:SF1">
    <property type="entry name" value="LIPOPROTEIN"/>
    <property type="match status" value="1"/>
</dbReference>
<proteinExistence type="predicted"/>
<dbReference type="InterPro" id="IPR011047">
    <property type="entry name" value="Quinoprotein_ADH-like_sf"/>
</dbReference>
<gene>
    <name evidence="1" type="ORF">A8708_05130</name>
</gene>
<reference evidence="1 2" key="1">
    <citation type="submission" date="2016-05" db="EMBL/GenBank/DDBJ databases">
        <title>Paenibacillus sp. 1ZS3-15 nov., isolated from the rhizosphere soil.</title>
        <authorList>
            <person name="Zhang X.X."/>
            <person name="Zhang J."/>
        </authorList>
    </citation>
    <scope>NUCLEOTIDE SEQUENCE [LARGE SCALE GENOMIC DNA]</scope>
    <source>
        <strain evidence="1 2">1ZS3-15</strain>
    </source>
</reference>
<organism evidence="1 2">
    <name type="scientific">Paenibacillus oryzisoli</name>
    <dbReference type="NCBI Taxonomy" id="1850517"/>
    <lineage>
        <taxon>Bacteria</taxon>
        <taxon>Bacillati</taxon>
        <taxon>Bacillota</taxon>
        <taxon>Bacilli</taxon>
        <taxon>Bacillales</taxon>
        <taxon>Paenibacillaceae</taxon>
        <taxon>Paenibacillus</taxon>
    </lineage>
</organism>
<dbReference type="SUPFAM" id="SSF50998">
    <property type="entry name" value="Quinoprotein alcohol dehydrogenase-like"/>
    <property type="match status" value="1"/>
</dbReference>
<accession>A0A198A0A0</accession>
<dbReference type="Gene3D" id="2.60.40.1080">
    <property type="match status" value="1"/>
</dbReference>
<dbReference type="STRING" id="1850517.A8708_05130"/>
<dbReference type="InterPro" id="IPR008964">
    <property type="entry name" value="Invasin/intimin_cell_adhesion"/>
</dbReference>
<dbReference type="PANTHER" id="PTHR42754">
    <property type="entry name" value="ENDOGLUCANASE"/>
    <property type="match status" value="1"/>
</dbReference>
<comment type="caution">
    <text evidence="1">The sequence shown here is derived from an EMBL/GenBank/DDBJ whole genome shotgun (WGS) entry which is preliminary data.</text>
</comment>
<dbReference type="Proteomes" id="UP000078454">
    <property type="component" value="Unassembled WGS sequence"/>
</dbReference>
<keyword evidence="2" id="KW-1185">Reference proteome</keyword>
<name>A0A198A0A0_9BACL</name>